<evidence type="ECO:0000313" key="3">
    <source>
        <dbReference type="Proteomes" id="UP000444960"/>
    </source>
</evidence>
<dbReference type="InterPro" id="IPR050270">
    <property type="entry name" value="DegV_domain_contain"/>
</dbReference>
<keyword evidence="3" id="KW-1185">Reference proteome</keyword>
<comment type="caution">
    <text evidence="2">The sequence shown here is derived from an EMBL/GenBank/DDBJ whole genome shotgun (WGS) entry which is preliminary data.</text>
</comment>
<dbReference type="Pfam" id="PF02645">
    <property type="entry name" value="DegV"/>
    <property type="match status" value="1"/>
</dbReference>
<reference evidence="3" key="1">
    <citation type="submission" date="2019-06" db="EMBL/GenBank/DDBJ databases">
        <title>Gordonia isolated from sludge of a wastewater treatment plant.</title>
        <authorList>
            <person name="Tamura T."/>
            <person name="Aoyama K."/>
            <person name="Kang Y."/>
            <person name="Saito S."/>
            <person name="Akiyama N."/>
            <person name="Yazawa K."/>
            <person name="Gonoi T."/>
            <person name="Mikami Y."/>
        </authorList>
    </citation>
    <scope>NUCLEOTIDE SEQUENCE [LARGE SCALE GENOMIC DNA]</scope>
    <source>
        <strain evidence="3">NBRC 107696</strain>
    </source>
</reference>
<dbReference type="PANTHER" id="PTHR33434">
    <property type="entry name" value="DEGV DOMAIN-CONTAINING PROTEIN DR_1986-RELATED"/>
    <property type="match status" value="1"/>
</dbReference>
<dbReference type="InterPro" id="IPR043168">
    <property type="entry name" value="DegV_C"/>
</dbReference>
<dbReference type="InterPro" id="IPR003797">
    <property type="entry name" value="DegV"/>
</dbReference>
<protein>
    <submittedName>
        <fullName evidence="2">DegV domain-containing protein</fullName>
    </submittedName>
</protein>
<name>A0A7I9VE39_9ACTN</name>
<dbReference type="Gene3D" id="3.40.50.10170">
    <property type="match status" value="1"/>
</dbReference>
<dbReference type="Gene3D" id="3.30.1180.10">
    <property type="match status" value="1"/>
</dbReference>
<dbReference type="EMBL" id="BJOV01000005">
    <property type="protein sequence ID" value="GEE03555.1"/>
    <property type="molecule type" value="Genomic_DNA"/>
</dbReference>
<dbReference type="AlphaFoldDB" id="A0A7I9VE39"/>
<proteinExistence type="predicted"/>
<dbReference type="PANTHER" id="PTHR33434:SF2">
    <property type="entry name" value="FATTY ACID-BINDING PROTEIN TM_1468"/>
    <property type="match status" value="1"/>
</dbReference>
<dbReference type="GO" id="GO:0008289">
    <property type="term" value="F:lipid binding"/>
    <property type="evidence" value="ECO:0007669"/>
    <property type="project" value="UniProtKB-KW"/>
</dbReference>
<dbReference type="SUPFAM" id="SSF82549">
    <property type="entry name" value="DAK1/DegV-like"/>
    <property type="match status" value="1"/>
</dbReference>
<gene>
    <name evidence="2" type="ORF">nbrc107696_40010</name>
</gene>
<keyword evidence="1" id="KW-0446">Lipid-binding</keyword>
<dbReference type="NCBIfam" id="TIGR00762">
    <property type="entry name" value="DegV"/>
    <property type="match status" value="1"/>
</dbReference>
<sequence>MGVPVVIVTDSSSRLPASLMSTFGILQVPLHVTLADGTEYLEGVDDIPPDVVSTPGVTTSGASLADLRRAYEQALELSDGDGVVAVHMSRRLSGTWSAARLASDALDGAVRVVDSRSVGVSLGLTTMAAVQASQAGAARDDVYEAAVRAGATAESLLCVQNLDNLRSSGRLSATGHILGSALSIKPILHMADGVLALRERHRTMTKAIAKMVDTVVELAAGESVTVGVQHCQNPGLASEVLDSVVARLEDVPSTLTVDLGQVLGTHVGPGAVGVAIAHGLEPIEF</sequence>
<organism evidence="2 3">
    <name type="scientific">Gordonia spumicola</name>
    <dbReference type="NCBI Taxonomy" id="589161"/>
    <lineage>
        <taxon>Bacteria</taxon>
        <taxon>Bacillati</taxon>
        <taxon>Actinomycetota</taxon>
        <taxon>Actinomycetes</taxon>
        <taxon>Mycobacteriales</taxon>
        <taxon>Gordoniaceae</taxon>
        <taxon>Gordonia</taxon>
    </lineage>
</organism>
<evidence type="ECO:0000313" key="2">
    <source>
        <dbReference type="EMBL" id="GEE03555.1"/>
    </source>
</evidence>
<dbReference type="PROSITE" id="PS51482">
    <property type="entry name" value="DEGV"/>
    <property type="match status" value="1"/>
</dbReference>
<accession>A0A7I9VE39</accession>
<dbReference type="Proteomes" id="UP000444960">
    <property type="component" value="Unassembled WGS sequence"/>
</dbReference>
<evidence type="ECO:0000256" key="1">
    <source>
        <dbReference type="ARBA" id="ARBA00023121"/>
    </source>
</evidence>